<accession>A0ABR9J6F8</accession>
<evidence type="ECO:0000313" key="3">
    <source>
        <dbReference type="Proteomes" id="UP000636579"/>
    </source>
</evidence>
<dbReference type="EC" id="1.1.1.328" evidence="2"/>
<keyword evidence="3" id="KW-1185">Reference proteome</keyword>
<dbReference type="InterPro" id="IPR029044">
    <property type="entry name" value="Nucleotide-diphossugar_trans"/>
</dbReference>
<dbReference type="GO" id="GO:0016491">
    <property type="term" value="F:oxidoreductase activity"/>
    <property type="evidence" value="ECO:0007669"/>
    <property type="project" value="UniProtKB-KW"/>
</dbReference>
<comment type="caution">
    <text evidence="2">The sequence shown here is derived from an EMBL/GenBank/DDBJ whole genome shotgun (WGS) entry which is preliminary data.</text>
</comment>
<dbReference type="PANTHER" id="PTHR43777">
    <property type="entry name" value="MOLYBDENUM COFACTOR CYTIDYLYLTRANSFERASE"/>
    <property type="match status" value="1"/>
</dbReference>
<dbReference type="Pfam" id="PF12804">
    <property type="entry name" value="NTP_transf_3"/>
    <property type="match status" value="1"/>
</dbReference>
<evidence type="ECO:0000259" key="1">
    <source>
        <dbReference type="Pfam" id="PF12804"/>
    </source>
</evidence>
<dbReference type="Gene3D" id="3.90.550.10">
    <property type="entry name" value="Spore Coat Polysaccharide Biosynthesis Protein SpsA, Chain A"/>
    <property type="match status" value="1"/>
</dbReference>
<protein>
    <submittedName>
        <fullName evidence="2">Nicotine blue oxidoreductase</fullName>
        <ecNumber evidence="2">1.1.1.328</ecNumber>
    </submittedName>
</protein>
<sequence>MPVTVTVILAAGEGSRLGSRGKALVSRDGRTLVQHAVQAAADAGTVPLLVLGHRAEQVRAVLDETAALDEATALAGAEIVICPTWRQGLSASFRAGVQGAHDRGADRVAVVLVDQPGIGAEALRMVLDAHRPGRIARGSVRGRPTHPVVLDLRAAFDAAAVAQDDEGARPYLRAHPELLDTVDLTGSAEDADIDTPEDLLRWRAAQAPEISD</sequence>
<feature type="domain" description="MobA-like NTP transferase" evidence="1">
    <location>
        <begin position="7"/>
        <end position="176"/>
    </location>
</feature>
<dbReference type="SUPFAM" id="SSF53448">
    <property type="entry name" value="Nucleotide-diphospho-sugar transferases"/>
    <property type="match status" value="1"/>
</dbReference>
<reference evidence="2 3" key="1">
    <citation type="submission" date="2020-10" db="EMBL/GenBank/DDBJ databases">
        <title>Sequencing the genomes of 1000 actinobacteria strains.</title>
        <authorList>
            <person name="Klenk H.-P."/>
        </authorList>
    </citation>
    <scope>NUCLEOTIDE SEQUENCE [LARGE SCALE GENOMIC DNA]</scope>
    <source>
        <strain evidence="2 3">DSM 15474</strain>
    </source>
</reference>
<keyword evidence="2" id="KW-0560">Oxidoreductase</keyword>
<dbReference type="PANTHER" id="PTHR43777:SF1">
    <property type="entry name" value="MOLYBDENUM COFACTOR CYTIDYLYLTRANSFERASE"/>
    <property type="match status" value="1"/>
</dbReference>
<dbReference type="Proteomes" id="UP000636579">
    <property type="component" value="Unassembled WGS sequence"/>
</dbReference>
<dbReference type="RefSeq" id="WP_192591239.1">
    <property type="nucleotide sequence ID" value="NZ_JBHTMS010000002.1"/>
</dbReference>
<evidence type="ECO:0000313" key="2">
    <source>
        <dbReference type="EMBL" id="MBE1514495.1"/>
    </source>
</evidence>
<proteinExistence type="predicted"/>
<name>A0ABR9J6F8_9MICC</name>
<organism evidence="2 3">
    <name type="scientific">Nesterenkonia halotolerans</name>
    <dbReference type="NCBI Taxonomy" id="225325"/>
    <lineage>
        <taxon>Bacteria</taxon>
        <taxon>Bacillati</taxon>
        <taxon>Actinomycetota</taxon>
        <taxon>Actinomycetes</taxon>
        <taxon>Micrococcales</taxon>
        <taxon>Micrococcaceae</taxon>
        <taxon>Nesterenkonia</taxon>
    </lineage>
</organism>
<dbReference type="EMBL" id="JADBEE010000001">
    <property type="protein sequence ID" value="MBE1514495.1"/>
    <property type="molecule type" value="Genomic_DNA"/>
</dbReference>
<gene>
    <name evidence="2" type="ORF">H4W26_001250</name>
</gene>
<dbReference type="InterPro" id="IPR025877">
    <property type="entry name" value="MobA-like_NTP_Trfase"/>
</dbReference>